<keyword evidence="1" id="KW-0812">Transmembrane</keyword>
<evidence type="ECO:0000256" key="1">
    <source>
        <dbReference type="SAM" id="Phobius"/>
    </source>
</evidence>
<organism evidence="2">
    <name type="scientific">Anguilla anguilla</name>
    <name type="common">European freshwater eel</name>
    <name type="synonym">Muraena anguilla</name>
    <dbReference type="NCBI Taxonomy" id="7936"/>
    <lineage>
        <taxon>Eukaryota</taxon>
        <taxon>Metazoa</taxon>
        <taxon>Chordata</taxon>
        <taxon>Craniata</taxon>
        <taxon>Vertebrata</taxon>
        <taxon>Euteleostomi</taxon>
        <taxon>Actinopterygii</taxon>
        <taxon>Neopterygii</taxon>
        <taxon>Teleostei</taxon>
        <taxon>Anguilliformes</taxon>
        <taxon>Anguillidae</taxon>
        <taxon>Anguilla</taxon>
    </lineage>
</organism>
<keyword evidence="1" id="KW-1133">Transmembrane helix</keyword>
<name>A0A0E9P7T8_ANGAN</name>
<dbReference type="AlphaFoldDB" id="A0A0E9P7T8"/>
<evidence type="ECO:0000313" key="2">
    <source>
        <dbReference type="EMBL" id="JAG99912.1"/>
    </source>
</evidence>
<reference evidence="2" key="2">
    <citation type="journal article" date="2015" name="Fish Shellfish Immunol.">
        <title>Early steps in the European eel (Anguilla anguilla)-Vibrio vulnificus interaction in the gills: Role of the RtxA13 toxin.</title>
        <authorList>
            <person name="Callol A."/>
            <person name="Pajuelo D."/>
            <person name="Ebbesson L."/>
            <person name="Teles M."/>
            <person name="MacKenzie S."/>
            <person name="Amaro C."/>
        </authorList>
    </citation>
    <scope>NUCLEOTIDE SEQUENCE</scope>
</reference>
<accession>A0A0E9P7T8</accession>
<reference evidence="2" key="1">
    <citation type="submission" date="2014-11" db="EMBL/GenBank/DDBJ databases">
        <authorList>
            <person name="Amaro Gonzalez C."/>
        </authorList>
    </citation>
    <scope>NUCLEOTIDE SEQUENCE</scope>
</reference>
<keyword evidence="1" id="KW-0472">Membrane</keyword>
<protein>
    <submittedName>
        <fullName evidence="2">Uncharacterized protein</fullName>
    </submittedName>
</protein>
<proteinExistence type="predicted"/>
<dbReference type="EMBL" id="GBXM01108664">
    <property type="protein sequence ID" value="JAG99912.1"/>
    <property type="molecule type" value="Transcribed_RNA"/>
</dbReference>
<sequence length="44" mass="5333">MLVWESMHVCARVCACMCVCCVCVWDCMCVYVCYIRKWQEERFL</sequence>
<feature type="transmembrane region" description="Helical" evidence="1">
    <location>
        <begin position="6"/>
        <end position="34"/>
    </location>
</feature>